<dbReference type="PANTHER" id="PTHR21290:SF24">
    <property type="entry name" value="PHOSPHATIDYLCHOLINE:CERAMIDE CHOLINEPHOSPHOTRANSFERASE 2"/>
    <property type="match status" value="1"/>
</dbReference>
<evidence type="ECO:0008006" key="5">
    <source>
        <dbReference type="Google" id="ProtNLM"/>
    </source>
</evidence>
<dbReference type="GO" id="GO:0006686">
    <property type="term" value="P:sphingomyelin biosynthetic process"/>
    <property type="evidence" value="ECO:0007669"/>
    <property type="project" value="TreeGrafter"/>
</dbReference>
<dbReference type="GO" id="GO:0005886">
    <property type="term" value="C:plasma membrane"/>
    <property type="evidence" value="ECO:0007669"/>
    <property type="project" value="TreeGrafter"/>
</dbReference>
<dbReference type="OrthoDB" id="422827at2759"/>
<keyword evidence="2" id="KW-1133">Transmembrane helix</keyword>
<sequence length="187" mass="20983">MAVSELIEDTDDTPVHLEVTVTTVDPVSTPPLPAPRPVANGNLSSASPLPLLCSPATRGDGARRPGDHKSASLEDKRSRLIGCLHSGLKRHRDYVKITVPQERANRLPREWWKTGVAFLYALVNLLFTTVIITFVHERVPDKSVSPPLPDKFFDYIDRVPWAFTVTEVNGLLLVGLWFIQWIFLKHK</sequence>
<dbReference type="GO" id="GO:0000139">
    <property type="term" value="C:Golgi membrane"/>
    <property type="evidence" value="ECO:0007669"/>
    <property type="project" value="TreeGrafter"/>
</dbReference>
<accession>A0A9Q0I568</accession>
<dbReference type="AlphaFoldDB" id="A0A9Q0I568"/>
<evidence type="ECO:0000313" key="3">
    <source>
        <dbReference type="EMBL" id="KAJ3585268.1"/>
    </source>
</evidence>
<dbReference type="GO" id="GO:0046513">
    <property type="term" value="P:ceramide biosynthetic process"/>
    <property type="evidence" value="ECO:0007669"/>
    <property type="project" value="TreeGrafter"/>
</dbReference>
<keyword evidence="2" id="KW-0472">Membrane</keyword>
<reference evidence="3" key="1">
    <citation type="submission" date="2022-07" db="EMBL/GenBank/DDBJ databases">
        <title>Chromosome-level genome of Muraenolepis orangiensis.</title>
        <authorList>
            <person name="Kim J."/>
        </authorList>
    </citation>
    <scope>NUCLEOTIDE SEQUENCE</scope>
    <source>
        <strain evidence="3">KU_S4_2022</strain>
        <tissue evidence="3">Muscle</tissue>
    </source>
</reference>
<gene>
    <name evidence="3" type="ORF">NHX12_013989</name>
</gene>
<proteinExistence type="predicted"/>
<feature type="transmembrane region" description="Helical" evidence="2">
    <location>
        <begin position="116"/>
        <end position="136"/>
    </location>
</feature>
<comment type="caution">
    <text evidence="3">The sequence shown here is derived from an EMBL/GenBank/DDBJ whole genome shotgun (WGS) entry which is preliminary data.</text>
</comment>
<feature type="transmembrane region" description="Helical" evidence="2">
    <location>
        <begin position="161"/>
        <end position="184"/>
    </location>
</feature>
<dbReference type="PANTHER" id="PTHR21290">
    <property type="entry name" value="SPHINGOMYELIN SYNTHETASE"/>
    <property type="match status" value="1"/>
</dbReference>
<evidence type="ECO:0000256" key="1">
    <source>
        <dbReference type="SAM" id="MobiDB-lite"/>
    </source>
</evidence>
<keyword evidence="2" id="KW-0812">Transmembrane</keyword>
<protein>
    <recommendedName>
        <fullName evidence="5">Sphingomyelin synthase-like domain-containing protein</fullName>
    </recommendedName>
</protein>
<keyword evidence="4" id="KW-1185">Reference proteome</keyword>
<feature type="compositionally biased region" description="Low complexity" evidence="1">
    <location>
        <begin position="43"/>
        <end position="56"/>
    </location>
</feature>
<dbReference type="GO" id="GO:0005789">
    <property type="term" value="C:endoplasmic reticulum membrane"/>
    <property type="evidence" value="ECO:0007669"/>
    <property type="project" value="TreeGrafter"/>
</dbReference>
<feature type="region of interest" description="Disordered" evidence="1">
    <location>
        <begin position="38"/>
        <end position="74"/>
    </location>
</feature>
<dbReference type="GO" id="GO:0047493">
    <property type="term" value="F:ceramide cholinephosphotransferase activity"/>
    <property type="evidence" value="ECO:0007669"/>
    <property type="project" value="TreeGrafter"/>
</dbReference>
<feature type="compositionally biased region" description="Basic and acidic residues" evidence="1">
    <location>
        <begin position="60"/>
        <end position="74"/>
    </location>
</feature>
<name>A0A9Q0I568_9TELE</name>
<dbReference type="GO" id="GO:0033188">
    <property type="term" value="F:sphingomyelin synthase activity"/>
    <property type="evidence" value="ECO:0007669"/>
    <property type="project" value="TreeGrafter"/>
</dbReference>
<dbReference type="EMBL" id="JANIIK010000118">
    <property type="protein sequence ID" value="KAJ3585268.1"/>
    <property type="molecule type" value="Genomic_DNA"/>
</dbReference>
<dbReference type="InterPro" id="IPR045221">
    <property type="entry name" value="Sphingomyelin_synth-like"/>
</dbReference>
<organism evidence="3 4">
    <name type="scientific">Muraenolepis orangiensis</name>
    <name type="common">Patagonian moray cod</name>
    <dbReference type="NCBI Taxonomy" id="630683"/>
    <lineage>
        <taxon>Eukaryota</taxon>
        <taxon>Metazoa</taxon>
        <taxon>Chordata</taxon>
        <taxon>Craniata</taxon>
        <taxon>Vertebrata</taxon>
        <taxon>Euteleostomi</taxon>
        <taxon>Actinopterygii</taxon>
        <taxon>Neopterygii</taxon>
        <taxon>Teleostei</taxon>
        <taxon>Neoteleostei</taxon>
        <taxon>Acanthomorphata</taxon>
        <taxon>Zeiogadaria</taxon>
        <taxon>Gadariae</taxon>
        <taxon>Gadiformes</taxon>
        <taxon>Muraenolepidoidei</taxon>
        <taxon>Muraenolepididae</taxon>
        <taxon>Muraenolepis</taxon>
    </lineage>
</organism>
<dbReference type="Proteomes" id="UP001148018">
    <property type="component" value="Unassembled WGS sequence"/>
</dbReference>
<evidence type="ECO:0000313" key="4">
    <source>
        <dbReference type="Proteomes" id="UP001148018"/>
    </source>
</evidence>
<evidence type="ECO:0000256" key="2">
    <source>
        <dbReference type="SAM" id="Phobius"/>
    </source>
</evidence>